<keyword evidence="3" id="KW-0732">Signal</keyword>
<feature type="compositionally biased region" description="Low complexity" evidence="1">
    <location>
        <begin position="178"/>
        <end position="199"/>
    </location>
</feature>
<feature type="chain" id="PRO_5020235711" description="Peptidase M1 membrane alanine aminopeptidase domain-containing protein" evidence="3">
    <location>
        <begin position="31"/>
        <end position="739"/>
    </location>
</feature>
<accession>A0A4Q9KIJ5</accession>
<feature type="transmembrane region" description="Helical" evidence="2">
    <location>
        <begin position="616"/>
        <end position="638"/>
    </location>
</feature>
<organism evidence="4 5">
    <name type="scientific">Propioniciclava tarda</name>
    <dbReference type="NCBI Taxonomy" id="433330"/>
    <lineage>
        <taxon>Bacteria</taxon>
        <taxon>Bacillati</taxon>
        <taxon>Actinomycetota</taxon>
        <taxon>Actinomycetes</taxon>
        <taxon>Propionibacteriales</taxon>
        <taxon>Propionibacteriaceae</taxon>
        <taxon>Propioniciclava</taxon>
    </lineage>
</organism>
<keyword evidence="2" id="KW-1133">Transmembrane helix</keyword>
<evidence type="ECO:0000313" key="4">
    <source>
        <dbReference type="EMBL" id="TBT92155.1"/>
    </source>
</evidence>
<evidence type="ECO:0000256" key="1">
    <source>
        <dbReference type="SAM" id="MobiDB-lite"/>
    </source>
</evidence>
<evidence type="ECO:0000256" key="3">
    <source>
        <dbReference type="SAM" id="SignalP"/>
    </source>
</evidence>
<evidence type="ECO:0000256" key="2">
    <source>
        <dbReference type="SAM" id="Phobius"/>
    </source>
</evidence>
<gene>
    <name evidence="4" type="ORF">ET996_13310</name>
</gene>
<keyword evidence="5" id="KW-1185">Reference proteome</keyword>
<comment type="caution">
    <text evidence="4">The sequence shown here is derived from an EMBL/GenBank/DDBJ whole genome shotgun (WGS) entry which is preliminary data.</text>
</comment>
<keyword evidence="2" id="KW-0472">Membrane</keyword>
<keyword evidence="2" id="KW-0812">Transmembrane</keyword>
<evidence type="ECO:0000313" key="5">
    <source>
        <dbReference type="Proteomes" id="UP000291933"/>
    </source>
</evidence>
<feature type="signal peptide" evidence="3">
    <location>
        <begin position="1"/>
        <end position="30"/>
    </location>
</feature>
<name>A0A4Q9KIJ5_PROTD</name>
<dbReference type="Proteomes" id="UP000291933">
    <property type="component" value="Unassembled WGS sequence"/>
</dbReference>
<reference evidence="4 5" key="1">
    <citation type="submission" date="2019-01" db="EMBL/GenBank/DDBJ databases">
        <title>Lactibacter flavus gen. nov., sp. nov., a novel bacterium of the family Propionibacteriaceae isolated from raw milk and dairy products.</title>
        <authorList>
            <person name="Huptas C."/>
            <person name="Wenning M."/>
            <person name="Breitenwieser F."/>
            <person name="Doll E."/>
            <person name="Von Neubeck M."/>
            <person name="Busse H.-J."/>
            <person name="Scherer S."/>
        </authorList>
    </citation>
    <scope>NUCLEOTIDE SEQUENCE [LARGE SCALE GENOMIC DNA]</scope>
    <source>
        <strain evidence="4 5">DSM 22130</strain>
    </source>
</reference>
<evidence type="ECO:0008006" key="6">
    <source>
        <dbReference type="Google" id="ProtNLM"/>
    </source>
</evidence>
<proteinExistence type="predicted"/>
<dbReference type="OrthoDB" id="3837791at2"/>
<dbReference type="SUPFAM" id="SSF55486">
    <property type="entry name" value="Metalloproteases ('zincins'), catalytic domain"/>
    <property type="match status" value="1"/>
</dbReference>
<feature type="region of interest" description="Disordered" evidence="1">
    <location>
        <begin position="681"/>
        <end position="739"/>
    </location>
</feature>
<dbReference type="AlphaFoldDB" id="A0A4Q9KIJ5"/>
<protein>
    <recommendedName>
        <fullName evidence="6">Peptidase M1 membrane alanine aminopeptidase domain-containing protein</fullName>
    </recommendedName>
</protein>
<sequence length="739" mass="77687">MAPHPWLRRLVVILVLGLAWLPLTSTDAHAASGLSITGKARYVVDPAGGSVAVAQTVTITNRQPDSGRTYYIWDQWGFLIPTSAEEVSVTSGGGKLSFTTKASQNLGTKQLIASFSGIRYGQSKTLELTYRLRRAQFRSDDSARVGKGFASFPVLLDGDPGQLTVEIVAPSSMTFSASETTFTESTDGGTTTRTSTTPTAGDFFGASVALSEPDVGEHRKVEVNGRTVDVIAFPGDTTWADFVTTNLSTTVAALEKTTGLPAPANVLEIREDISLATQGYDGTFNGAEAEIRLSESLDLTTFCHEFAHSWINRSVAGERWLAEGLAEDLAVRTVRQLGGTPTERLVARTDAHAFALETWQESETAAEAENYAYPASAQVFAQVLGKLDATDYTRVVKAIASKKVPLGNAVHSSPPLTWKALLDVLDTVDAAAQPDASGRTPAANVVSAWVISDPSSVDWKARLDARARFLRLDDADGSWTPPTVLQSAMASWDFATAQGLMATIEPLASSAKAVQDAAQQAGRPVPDKIRAAYEHASSADSLAAVRPKLDATRTTLSTLAEVDRAAGSVSLPTSRVARQLIGLDADAKAAENRLEADAVDSAVAAANAARGKAQQLFAVSLALLIGPLVGLAAVALMVPRWLRARRRKASMLASRPQPAAGEIPLAATPSEAGHHASVAVDERPLTATASEAGPPASVALDERALEGEPLPGPDSSASPSAETIHDAVAPSEAIAQQGQ</sequence>
<dbReference type="EMBL" id="SDMR01000022">
    <property type="protein sequence ID" value="TBT92155.1"/>
    <property type="molecule type" value="Genomic_DNA"/>
</dbReference>
<dbReference type="RefSeq" id="WP_131173052.1">
    <property type="nucleotide sequence ID" value="NZ_SDMR01000022.1"/>
</dbReference>
<feature type="region of interest" description="Disordered" evidence="1">
    <location>
        <begin position="178"/>
        <end position="200"/>
    </location>
</feature>